<sequence>MPNTTSEFSDSFMMPESELKLVLVDFFDRDAFQLRSLAIDNAMMRRQKATEAADRLMSKLNQRRLAFDTN</sequence>
<protein>
    <submittedName>
        <fullName evidence="1">Uncharacterized protein</fullName>
    </submittedName>
</protein>
<name>A0ABW1KZN1_9PROT</name>
<keyword evidence="2" id="KW-1185">Reference proteome</keyword>
<organism evidence="1 2">
    <name type="scientific">Hyphococcus aureus</name>
    <dbReference type="NCBI Taxonomy" id="2666033"/>
    <lineage>
        <taxon>Bacteria</taxon>
        <taxon>Pseudomonadati</taxon>
        <taxon>Pseudomonadota</taxon>
        <taxon>Alphaproteobacteria</taxon>
        <taxon>Parvularculales</taxon>
        <taxon>Parvularculaceae</taxon>
        <taxon>Hyphococcus</taxon>
    </lineage>
</organism>
<comment type="caution">
    <text evidence="1">The sequence shown here is derived from an EMBL/GenBank/DDBJ whole genome shotgun (WGS) entry which is preliminary data.</text>
</comment>
<dbReference type="RefSeq" id="WP_379881770.1">
    <property type="nucleotide sequence ID" value="NZ_JBHPON010000002.1"/>
</dbReference>
<accession>A0ABW1KZN1</accession>
<evidence type="ECO:0000313" key="2">
    <source>
        <dbReference type="Proteomes" id="UP001596116"/>
    </source>
</evidence>
<reference evidence="1 2" key="1">
    <citation type="submission" date="2024-09" db="EMBL/GenBank/DDBJ databases">
        <authorList>
            <person name="Zhang Z.-H."/>
        </authorList>
    </citation>
    <scope>NUCLEOTIDE SEQUENCE [LARGE SCALE GENOMIC DNA]</scope>
    <source>
        <strain evidence="1 2">HHTR114</strain>
    </source>
</reference>
<gene>
    <name evidence="1" type="ORF">ACFMB1_15600</name>
</gene>
<proteinExistence type="predicted"/>
<dbReference type="EMBL" id="JBHPON010000002">
    <property type="protein sequence ID" value="MFC6036979.1"/>
    <property type="molecule type" value="Genomic_DNA"/>
</dbReference>
<dbReference type="Proteomes" id="UP001596116">
    <property type="component" value="Unassembled WGS sequence"/>
</dbReference>
<evidence type="ECO:0000313" key="1">
    <source>
        <dbReference type="EMBL" id="MFC6036979.1"/>
    </source>
</evidence>